<dbReference type="Proteomes" id="UP000277204">
    <property type="component" value="Unassembled WGS sequence"/>
</dbReference>
<evidence type="ECO:0000313" key="3">
    <source>
        <dbReference type="Proteomes" id="UP000277204"/>
    </source>
</evidence>
<feature type="region of interest" description="Disordered" evidence="1">
    <location>
        <begin position="26"/>
        <end position="57"/>
    </location>
</feature>
<organism evidence="2 3">
    <name type="scientific">Schistosoma margrebowiei</name>
    <dbReference type="NCBI Taxonomy" id="48269"/>
    <lineage>
        <taxon>Eukaryota</taxon>
        <taxon>Metazoa</taxon>
        <taxon>Spiralia</taxon>
        <taxon>Lophotrochozoa</taxon>
        <taxon>Platyhelminthes</taxon>
        <taxon>Trematoda</taxon>
        <taxon>Digenea</taxon>
        <taxon>Strigeidida</taxon>
        <taxon>Schistosomatoidea</taxon>
        <taxon>Schistosomatidae</taxon>
        <taxon>Schistosoma</taxon>
    </lineage>
</organism>
<protein>
    <submittedName>
        <fullName evidence="2">Uncharacterized protein</fullName>
    </submittedName>
</protein>
<name>A0A183N1N1_9TREM</name>
<feature type="compositionally biased region" description="Basic and acidic residues" evidence="1">
    <location>
        <begin position="38"/>
        <end position="51"/>
    </location>
</feature>
<dbReference type="EMBL" id="UZAI01019046">
    <property type="protein sequence ID" value="VDP42401.1"/>
    <property type="molecule type" value="Genomic_DNA"/>
</dbReference>
<proteinExistence type="predicted"/>
<evidence type="ECO:0000256" key="1">
    <source>
        <dbReference type="SAM" id="MobiDB-lite"/>
    </source>
</evidence>
<gene>
    <name evidence="2" type="ORF">SMRZ_LOCUS22206</name>
</gene>
<accession>A0A183N1N1</accession>
<dbReference type="AlphaFoldDB" id="A0A183N1N1"/>
<reference evidence="2 3" key="1">
    <citation type="submission" date="2018-11" db="EMBL/GenBank/DDBJ databases">
        <authorList>
            <consortium name="Pathogen Informatics"/>
        </authorList>
    </citation>
    <scope>NUCLEOTIDE SEQUENCE [LARGE SCALE GENOMIC DNA]</scope>
    <source>
        <strain evidence="2 3">Zambia</strain>
    </source>
</reference>
<sequence>MEDVRTRRGADVASDHHLVVANLKQLHDTTKKLSGKYSKTERPVKDKEGKPITETQQQRNRWVEYFEELLNRLAPMNPPDIKAAPINLSIVVNPPTTEESRMAVRQIKSSKGERPDNEPAEALKKHHRLARRLRCRRKDKDWQSKDRIPTIEEHMELKTTFIQYQSSSCATPSMVVEIKQSAFFQDTEREYEAHQEEMRKARLEL</sequence>
<keyword evidence="3" id="KW-1185">Reference proteome</keyword>
<evidence type="ECO:0000313" key="2">
    <source>
        <dbReference type="EMBL" id="VDP42401.1"/>
    </source>
</evidence>